<gene>
    <name evidence="1" type="ORF">RISK_005274</name>
</gene>
<name>A0A0J1B6I9_RHOIS</name>
<accession>A0A0J1B6I9</accession>
<proteinExistence type="predicted"/>
<sequence>MPFSSFDFNRRVALKTGVAAFFDPSQTGHLWAIEPFGGIDRGFLYTRYSRRCRKDFISTDDLTKGGEFDFSGVHKHVWFGQAADFRGTDTVANSVADQCMQIIFEGKSPRRIREYLVQACRSYFASASLKRESLAIVMVNVGHLRYARSFAKYGLKYTKALDYVDVVTNPRQLHVAQLPVPTLTNPLTSLDRPFPWQFANCHDDPDARLWTREISKYFTQHGVDDYFPESMFQVGPGRATFQEYESVQDNHEGYFENTRPLREQTDGLGFTDTIGINLIRISHEDRIPVVHHLIFNLNGGILRGKQIRGVENRPDQILNYEYSETTLHRFMMIYEDMFELIRSTISHRAI</sequence>
<protein>
    <submittedName>
        <fullName evidence="1">Uncharacterized protein</fullName>
    </submittedName>
</protein>
<evidence type="ECO:0000313" key="1">
    <source>
        <dbReference type="EMBL" id="KLU02208.1"/>
    </source>
</evidence>
<dbReference type="RefSeq" id="WP_047816362.1">
    <property type="nucleotide sequence ID" value="NZ_LECT01000044.1"/>
</dbReference>
<comment type="caution">
    <text evidence="1">The sequence shown here is derived from an EMBL/GenBank/DDBJ whole genome shotgun (WGS) entry which is preliminary data.</text>
</comment>
<dbReference type="PATRIC" id="fig|595434.4.peg.5011"/>
<evidence type="ECO:0000313" key="2">
    <source>
        <dbReference type="Proteomes" id="UP000036367"/>
    </source>
</evidence>
<reference evidence="1" key="1">
    <citation type="submission" date="2015-05" db="EMBL/GenBank/DDBJ databases">
        <title>Permanent draft genome of Rhodopirellula islandicus K833.</title>
        <authorList>
            <person name="Kizina J."/>
            <person name="Richter M."/>
            <person name="Glockner F.O."/>
            <person name="Harder J."/>
        </authorList>
    </citation>
    <scope>NUCLEOTIDE SEQUENCE [LARGE SCALE GENOMIC DNA]</scope>
    <source>
        <strain evidence="1">K833</strain>
    </source>
</reference>
<dbReference type="AlphaFoldDB" id="A0A0J1B6I9"/>
<dbReference type="EMBL" id="LECT01000044">
    <property type="protein sequence ID" value="KLU02208.1"/>
    <property type="molecule type" value="Genomic_DNA"/>
</dbReference>
<keyword evidence="2" id="KW-1185">Reference proteome</keyword>
<dbReference type="Proteomes" id="UP000036367">
    <property type="component" value="Unassembled WGS sequence"/>
</dbReference>
<organism evidence="1 2">
    <name type="scientific">Rhodopirellula islandica</name>
    <dbReference type="NCBI Taxonomy" id="595434"/>
    <lineage>
        <taxon>Bacteria</taxon>
        <taxon>Pseudomonadati</taxon>
        <taxon>Planctomycetota</taxon>
        <taxon>Planctomycetia</taxon>
        <taxon>Pirellulales</taxon>
        <taxon>Pirellulaceae</taxon>
        <taxon>Rhodopirellula</taxon>
    </lineage>
</organism>